<evidence type="ECO:0000313" key="2">
    <source>
        <dbReference type="EMBL" id="GFH44705.1"/>
    </source>
</evidence>
<accession>A0AAD3GZF0</accession>
<dbReference type="PROSITE" id="PS50244">
    <property type="entry name" value="S5A_REDUCTASE"/>
    <property type="match status" value="1"/>
</dbReference>
<dbReference type="EMBL" id="BLLK01000020">
    <property type="protein sequence ID" value="GFH44705.1"/>
    <property type="molecule type" value="Genomic_DNA"/>
</dbReference>
<feature type="transmembrane region" description="Helical" evidence="1">
    <location>
        <begin position="23"/>
        <end position="44"/>
    </location>
</feature>
<feature type="transmembrane region" description="Helical" evidence="1">
    <location>
        <begin position="56"/>
        <end position="83"/>
    </location>
</feature>
<gene>
    <name evidence="2" type="ORF">CTEN210_01179</name>
</gene>
<feature type="transmembrane region" description="Helical" evidence="1">
    <location>
        <begin position="240"/>
        <end position="266"/>
    </location>
</feature>
<dbReference type="Pfam" id="PF06966">
    <property type="entry name" value="DUF1295"/>
    <property type="match status" value="1"/>
</dbReference>
<evidence type="ECO:0000256" key="1">
    <source>
        <dbReference type="SAM" id="Phobius"/>
    </source>
</evidence>
<evidence type="ECO:0000313" key="3">
    <source>
        <dbReference type="Proteomes" id="UP001054902"/>
    </source>
</evidence>
<dbReference type="Gene3D" id="1.20.120.1630">
    <property type="match status" value="1"/>
</dbReference>
<comment type="caution">
    <text evidence="2">The sequence shown here is derived from an EMBL/GenBank/DDBJ whole genome shotgun (WGS) entry which is preliminary data.</text>
</comment>
<dbReference type="PANTHER" id="PTHR32251">
    <property type="entry name" value="3-OXO-5-ALPHA-STEROID 4-DEHYDROGENASE"/>
    <property type="match status" value="1"/>
</dbReference>
<feature type="transmembrane region" description="Helical" evidence="1">
    <location>
        <begin position="168"/>
        <end position="187"/>
    </location>
</feature>
<keyword evidence="3" id="KW-1185">Reference proteome</keyword>
<keyword evidence="1" id="KW-0472">Membrane</keyword>
<proteinExistence type="predicted"/>
<dbReference type="InterPro" id="IPR010721">
    <property type="entry name" value="UstE-like"/>
</dbReference>
<reference evidence="2 3" key="1">
    <citation type="journal article" date="2021" name="Sci. Rep.">
        <title>The genome of the diatom Chaetoceros tenuissimus carries an ancient integrated fragment of an extant virus.</title>
        <authorList>
            <person name="Hongo Y."/>
            <person name="Kimura K."/>
            <person name="Takaki Y."/>
            <person name="Yoshida Y."/>
            <person name="Baba S."/>
            <person name="Kobayashi G."/>
            <person name="Nagasaki K."/>
            <person name="Hano T."/>
            <person name="Tomaru Y."/>
        </authorList>
    </citation>
    <scope>NUCLEOTIDE SEQUENCE [LARGE SCALE GENOMIC DNA]</scope>
    <source>
        <strain evidence="2 3">NIES-3715</strain>
    </source>
</reference>
<sequence>MEDSSCDLISSALEIISQKGNPYYNVSLLCLFVSLLVFVVSTITKNYSQVDKLWSIIPFVYTWMTVVDQRTLLMAIVATIWGIRLTYNFSRRGGYKWPVWTGDEDYRWEYIQEGHYLPILNNQIAWMLFNLGFISIYQNILLLLIVTPSLVAWTVATDAGCTSSDLNVLDFVAAFLVLFFVIVESIADNQQYKFQTEKYKKINAKEPLTGEYADGFCQSGLFSIVRKPNYAAEQSIWVSYYIFSIAASGKVLNWSIIGVILLILLFQGSGRFTEKLTLMKYPEKYALYQKRVPLYVPNMLALGKSDTGVSETTPLMEKKAS</sequence>
<name>A0AAD3GZF0_9STRA</name>
<evidence type="ECO:0008006" key="4">
    <source>
        <dbReference type="Google" id="ProtNLM"/>
    </source>
</evidence>
<dbReference type="GO" id="GO:0016020">
    <property type="term" value="C:membrane"/>
    <property type="evidence" value="ECO:0007669"/>
    <property type="project" value="TreeGrafter"/>
</dbReference>
<protein>
    <recommendedName>
        <fullName evidence="4">Steroid 5-alpha reductase C-terminal domain-containing protein</fullName>
    </recommendedName>
</protein>
<dbReference type="AlphaFoldDB" id="A0AAD3GZF0"/>
<keyword evidence="1" id="KW-0812">Transmembrane</keyword>
<dbReference type="PANTHER" id="PTHR32251:SF23">
    <property type="entry name" value="3-OXO-5-ALPHA-STEROID 4-DEHYDROGENASE (DUF1295)"/>
    <property type="match status" value="1"/>
</dbReference>
<dbReference type="Proteomes" id="UP001054902">
    <property type="component" value="Unassembled WGS sequence"/>
</dbReference>
<organism evidence="2 3">
    <name type="scientific">Chaetoceros tenuissimus</name>
    <dbReference type="NCBI Taxonomy" id="426638"/>
    <lineage>
        <taxon>Eukaryota</taxon>
        <taxon>Sar</taxon>
        <taxon>Stramenopiles</taxon>
        <taxon>Ochrophyta</taxon>
        <taxon>Bacillariophyta</taxon>
        <taxon>Coscinodiscophyceae</taxon>
        <taxon>Chaetocerotophycidae</taxon>
        <taxon>Chaetocerotales</taxon>
        <taxon>Chaetocerotaceae</taxon>
        <taxon>Chaetoceros</taxon>
    </lineage>
</organism>
<feature type="transmembrane region" description="Helical" evidence="1">
    <location>
        <begin position="136"/>
        <end position="156"/>
    </location>
</feature>
<keyword evidence="1" id="KW-1133">Transmembrane helix</keyword>